<dbReference type="InterPro" id="IPR043502">
    <property type="entry name" value="DNA/RNA_pol_sf"/>
</dbReference>
<reference evidence="1 2" key="1">
    <citation type="submission" date="2022-05" db="EMBL/GenBank/DDBJ databases">
        <authorList>
            <consortium name="Genoscope - CEA"/>
            <person name="William W."/>
        </authorList>
    </citation>
    <scope>NUCLEOTIDE SEQUENCE [LARGE SCALE GENOMIC DNA]</scope>
</reference>
<name>A0AAU9WRF0_9CNID</name>
<sequence>MRDNRETKIQFTLSSEMVRENDNGSFYLQDKFFRIEVIKSLRATDESQVLDVLCKHLTKEFRILIKEEATGDIKDYIELNTNLRESTKNDFEKDFFKLMNNSAGDRAKLLFTDTDSLLYEIATEDFYKDISGDVEDKLDTTSHKEIGVWVFTQQMTSITKSFGENTAALVLFYTPSAKDMKII</sequence>
<dbReference type="AlphaFoldDB" id="A0AAU9WRF0"/>
<dbReference type="EMBL" id="CALNXJ010000020">
    <property type="protein sequence ID" value="CAH3123713.1"/>
    <property type="molecule type" value="Genomic_DNA"/>
</dbReference>
<feature type="non-terminal residue" evidence="1">
    <location>
        <position position="183"/>
    </location>
</feature>
<keyword evidence="2" id="KW-1185">Reference proteome</keyword>
<evidence type="ECO:0000313" key="1">
    <source>
        <dbReference type="EMBL" id="CAH3123713.1"/>
    </source>
</evidence>
<organism evidence="1 2">
    <name type="scientific">Pocillopora meandrina</name>
    <dbReference type="NCBI Taxonomy" id="46732"/>
    <lineage>
        <taxon>Eukaryota</taxon>
        <taxon>Metazoa</taxon>
        <taxon>Cnidaria</taxon>
        <taxon>Anthozoa</taxon>
        <taxon>Hexacorallia</taxon>
        <taxon>Scleractinia</taxon>
        <taxon>Astrocoeniina</taxon>
        <taxon>Pocilloporidae</taxon>
        <taxon>Pocillopora</taxon>
    </lineage>
</organism>
<comment type="caution">
    <text evidence="1">The sequence shown here is derived from an EMBL/GenBank/DDBJ whole genome shotgun (WGS) entry which is preliminary data.</text>
</comment>
<accession>A0AAU9WRF0</accession>
<evidence type="ECO:0000313" key="2">
    <source>
        <dbReference type="Proteomes" id="UP001159428"/>
    </source>
</evidence>
<gene>
    <name evidence="1" type="ORF">PMEA_00011305</name>
</gene>
<dbReference type="Proteomes" id="UP001159428">
    <property type="component" value="Unassembled WGS sequence"/>
</dbReference>
<protein>
    <submittedName>
        <fullName evidence="1">Uncharacterized protein</fullName>
    </submittedName>
</protein>
<proteinExistence type="predicted"/>
<dbReference type="SUPFAM" id="SSF56672">
    <property type="entry name" value="DNA/RNA polymerases"/>
    <property type="match status" value="1"/>
</dbReference>